<dbReference type="EMBL" id="CAJVPZ010031553">
    <property type="protein sequence ID" value="CAG8739587.1"/>
    <property type="molecule type" value="Genomic_DNA"/>
</dbReference>
<feature type="domain" description="Metallo-beta-lactamase" evidence="1">
    <location>
        <begin position="60"/>
        <end position="103"/>
    </location>
</feature>
<dbReference type="PANTHER" id="PTHR11203:SF11">
    <property type="entry name" value="CLEAVAGE AND POLYADENYLATION SPECIFICITY FACTOR SUBUNIT 3"/>
    <property type="match status" value="1"/>
</dbReference>
<sequence>MANRKDFEIPITDENDVLQITALGAGNELDAGIHPAYNGLAALPFYDEIDPATVDVLLIKQDLLHSYDKIEAVDYHQEVEVEGIKFTSYNAGHVLGAAMFLIEIAGVKAKEDRHLMAAELPPAQPDVLITESTYGVQNHEPRLEKYK</sequence>
<proteinExistence type="predicted"/>
<dbReference type="SUPFAM" id="SSF56281">
    <property type="entry name" value="Metallo-hydrolase/oxidoreductase"/>
    <property type="match status" value="1"/>
</dbReference>
<dbReference type="GO" id="GO:0005847">
    <property type="term" value="C:mRNA cleavage and polyadenylation specificity factor complex"/>
    <property type="evidence" value="ECO:0007669"/>
    <property type="project" value="TreeGrafter"/>
</dbReference>
<dbReference type="AlphaFoldDB" id="A0A9N9IJ80"/>
<comment type="caution">
    <text evidence="2">The sequence shown here is derived from an EMBL/GenBank/DDBJ whole genome shotgun (WGS) entry which is preliminary data.</text>
</comment>
<evidence type="ECO:0000259" key="1">
    <source>
        <dbReference type="Pfam" id="PF16661"/>
    </source>
</evidence>
<dbReference type="InterPro" id="IPR001279">
    <property type="entry name" value="Metallo-B-lactamas"/>
</dbReference>
<keyword evidence="3" id="KW-1185">Reference proteome</keyword>
<dbReference type="PANTHER" id="PTHR11203">
    <property type="entry name" value="CLEAVAGE AND POLYADENYLATION SPECIFICITY FACTOR FAMILY MEMBER"/>
    <property type="match status" value="1"/>
</dbReference>
<reference evidence="2" key="1">
    <citation type="submission" date="2021-06" db="EMBL/GenBank/DDBJ databases">
        <authorList>
            <person name="Kallberg Y."/>
            <person name="Tangrot J."/>
            <person name="Rosling A."/>
        </authorList>
    </citation>
    <scope>NUCLEOTIDE SEQUENCE</scope>
    <source>
        <strain evidence="2">IN212</strain>
    </source>
</reference>
<accession>A0A9N9IJ80</accession>
<organism evidence="2 3">
    <name type="scientific">Racocetra fulgida</name>
    <dbReference type="NCBI Taxonomy" id="60492"/>
    <lineage>
        <taxon>Eukaryota</taxon>
        <taxon>Fungi</taxon>
        <taxon>Fungi incertae sedis</taxon>
        <taxon>Mucoromycota</taxon>
        <taxon>Glomeromycotina</taxon>
        <taxon>Glomeromycetes</taxon>
        <taxon>Diversisporales</taxon>
        <taxon>Gigasporaceae</taxon>
        <taxon>Racocetra</taxon>
    </lineage>
</organism>
<dbReference type="Pfam" id="PF16661">
    <property type="entry name" value="Lactamase_B_6"/>
    <property type="match status" value="1"/>
</dbReference>
<dbReference type="OrthoDB" id="10249535at2759"/>
<dbReference type="GO" id="GO:0006398">
    <property type="term" value="P:mRNA 3'-end processing by stem-loop binding and cleavage"/>
    <property type="evidence" value="ECO:0007669"/>
    <property type="project" value="TreeGrafter"/>
</dbReference>
<protein>
    <submittedName>
        <fullName evidence="2">2308_t:CDS:1</fullName>
    </submittedName>
</protein>
<evidence type="ECO:0000313" key="2">
    <source>
        <dbReference type="EMBL" id="CAG8739587.1"/>
    </source>
</evidence>
<dbReference type="Gene3D" id="3.60.15.10">
    <property type="entry name" value="Ribonuclease Z/Hydroxyacylglutathione hydrolase-like"/>
    <property type="match status" value="1"/>
</dbReference>
<evidence type="ECO:0000313" key="3">
    <source>
        <dbReference type="Proteomes" id="UP000789396"/>
    </source>
</evidence>
<dbReference type="GO" id="GO:0004521">
    <property type="term" value="F:RNA endonuclease activity"/>
    <property type="evidence" value="ECO:0007669"/>
    <property type="project" value="TreeGrafter"/>
</dbReference>
<dbReference type="InterPro" id="IPR036866">
    <property type="entry name" value="RibonucZ/Hydroxyglut_hydro"/>
</dbReference>
<feature type="non-terminal residue" evidence="2">
    <location>
        <position position="1"/>
    </location>
</feature>
<dbReference type="Proteomes" id="UP000789396">
    <property type="component" value="Unassembled WGS sequence"/>
</dbReference>
<name>A0A9N9IJ80_9GLOM</name>
<gene>
    <name evidence="2" type="ORF">RFULGI_LOCUS12753</name>
</gene>
<dbReference type="InterPro" id="IPR050698">
    <property type="entry name" value="MBL"/>
</dbReference>
<dbReference type="GO" id="GO:0004534">
    <property type="term" value="F:5'-3' RNA exonuclease activity"/>
    <property type="evidence" value="ECO:0007669"/>
    <property type="project" value="TreeGrafter"/>
</dbReference>
<dbReference type="GO" id="GO:0003723">
    <property type="term" value="F:RNA binding"/>
    <property type="evidence" value="ECO:0007669"/>
    <property type="project" value="TreeGrafter"/>
</dbReference>